<evidence type="ECO:0000313" key="3">
    <source>
        <dbReference type="Proteomes" id="UP000628017"/>
    </source>
</evidence>
<dbReference type="InterPro" id="IPR010634">
    <property type="entry name" value="DUF1223"/>
</dbReference>
<feature type="chain" id="PRO_5036880481" description="DUF1223 domain-containing protein" evidence="1">
    <location>
        <begin position="28"/>
        <end position="239"/>
    </location>
</feature>
<dbReference type="PANTHER" id="PTHR36057:SF1">
    <property type="entry name" value="LIPOPROTEIN LIPID ATTACHMENT SITE-LIKE PROTEIN, PUTATIVE (DUF1223)-RELATED"/>
    <property type="match status" value="1"/>
</dbReference>
<dbReference type="AlphaFoldDB" id="A0A916QYI4"/>
<comment type="caution">
    <text evidence="2">The sequence shown here is derived from an EMBL/GenBank/DDBJ whole genome shotgun (WGS) entry which is preliminary data.</text>
</comment>
<accession>A0A916QYI4</accession>
<dbReference type="EMBL" id="BMKA01000003">
    <property type="protein sequence ID" value="GGA21450.1"/>
    <property type="molecule type" value="Genomic_DNA"/>
</dbReference>
<evidence type="ECO:0008006" key="4">
    <source>
        <dbReference type="Google" id="ProtNLM"/>
    </source>
</evidence>
<dbReference type="InterPro" id="IPR036249">
    <property type="entry name" value="Thioredoxin-like_sf"/>
</dbReference>
<evidence type="ECO:0000256" key="1">
    <source>
        <dbReference type="SAM" id="SignalP"/>
    </source>
</evidence>
<sequence>MMRAQFMRRFLAAMAISTTGLIQTAQADGALVLVELYTSQGCSSCPEADEILSEIAQRDDVLALGLHVDYWDYLGWQDHLAQPEFAERQAAFNTKMDSKYRLVTPQMIFNGRDYVAGAKRQKILDYIEMLSDEPERARVVLSRDGGALKIVITPIEGQSVPSDVHVVSFEPSVEVKIEHGENAGRHMDYVNTVTDWSTVDQWDGATPMSLTYPVEESAHYAVVVQSENLGPVLAARRSD</sequence>
<dbReference type="PANTHER" id="PTHR36057">
    <property type="match status" value="1"/>
</dbReference>
<keyword evidence="3" id="KW-1185">Reference proteome</keyword>
<dbReference type="SUPFAM" id="SSF52833">
    <property type="entry name" value="Thioredoxin-like"/>
    <property type="match status" value="1"/>
</dbReference>
<protein>
    <recommendedName>
        <fullName evidence="4">DUF1223 domain-containing protein</fullName>
    </recommendedName>
</protein>
<reference evidence="2" key="1">
    <citation type="journal article" date="2014" name="Int. J. Syst. Evol. Microbiol.">
        <title>Complete genome sequence of Corynebacterium casei LMG S-19264T (=DSM 44701T), isolated from a smear-ripened cheese.</title>
        <authorList>
            <consortium name="US DOE Joint Genome Institute (JGI-PGF)"/>
            <person name="Walter F."/>
            <person name="Albersmeier A."/>
            <person name="Kalinowski J."/>
            <person name="Ruckert C."/>
        </authorList>
    </citation>
    <scope>NUCLEOTIDE SEQUENCE</scope>
    <source>
        <strain evidence="2">CGMCC 1.15880</strain>
    </source>
</reference>
<evidence type="ECO:0000313" key="2">
    <source>
        <dbReference type="EMBL" id="GGA21450.1"/>
    </source>
</evidence>
<name>A0A916QYI4_9RHOB</name>
<reference evidence="2" key="2">
    <citation type="submission" date="2020-09" db="EMBL/GenBank/DDBJ databases">
        <authorList>
            <person name="Sun Q."/>
            <person name="Zhou Y."/>
        </authorList>
    </citation>
    <scope>NUCLEOTIDE SEQUENCE</scope>
    <source>
        <strain evidence="2">CGMCC 1.15880</strain>
    </source>
</reference>
<keyword evidence="1" id="KW-0732">Signal</keyword>
<gene>
    <name evidence="2" type="ORF">GCM10011498_22690</name>
</gene>
<feature type="signal peptide" evidence="1">
    <location>
        <begin position="1"/>
        <end position="27"/>
    </location>
</feature>
<dbReference type="Proteomes" id="UP000628017">
    <property type="component" value="Unassembled WGS sequence"/>
</dbReference>
<organism evidence="2 3">
    <name type="scientific">Neptunicoccus cionae</name>
    <dbReference type="NCBI Taxonomy" id="2035344"/>
    <lineage>
        <taxon>Bacteria</taxon>
        <taxon>Pseudomonadati</taxon>
        <taxon>Pseudomonadota</taxon>
        <taxon>Alphaproteobacteria</taxon>
        <taxon>Rhodobacterales</taxon>
        <taxon>Paracoccaceae</taxon>
        <taxon>Neptunicoccus</taxon>
    </lineage>
</organism>
<proteinExistence type="predicted"/>
<dbReference type="Pfam" id="PF06764">
    <property type="entry name" value="DUF1223"/>
    <property type="match status" value="1"/>
</dbReference>